<dbReference type="AlphaFoldDB" id="A0A6H5GG18"/>
<reference evidence="1 2" key="1">
    <citation type="submission" date="2020-02" db="EMBL/GenBank/DDBJ databases">
        <authorList>
            <person name="Ferguson B K."/>
        </authorList>
    </citation>
    <scope>NUCLEOTIDE SEQUENCE [LARGE SCALE GENOMIC DNA]</scope>
</reference>
<accession>A0A6H5GG18</accession>
<evidence type="ECO:0000313" key="1">
    <source>
        <dbReference type="EMBL" id="CAB0002406.1"/>
    </source>
</evidence>
<gene>
    <name evidence="1" type="ORF">NTEN_LOCUS8193</name>
</gene>
<feature type="non-terminal residue" evidence="1">
    <location>
        <position position="53"/>
    </location>
</feature>
<sequence length="53" mass="5952">MSLDDLISTGKRQQATCSNLKYRKSHFLRLLLTERSLIGQQSSSTLGIAPEEE</sequence>
<protein>
    <submittedName>
        <fullName evidence="1">Uncharacterized protein</fullName>
    </submittedName>
</protein>
<dbReference type="Proteomes" id="UP000479000">
    <property type="component" value="Unassembled WGS sequence"/>
</dbReference>
<name>A0A6H5GG18_9HEMI</name>
<proteinExistence type="predicted"/>
<evidence type="ECO:0000313" key="2">
    <source>
        <dbReference type="Proteomes" id="UP000479000"/>
    </source>
</evidence>
<dbReference type="EMBL" id="CADCXU010012080">
    <property type="protein sequence ID" value="CAB0002406.1"/>
    <property type="molecule type" value="Genomic_DNA"/>
</dbReference>
<keyword evidence="2" id="KW-1185">Reference proteome</keyword>
<organism evidence="1 2">
    <name type="scientific">Nesidiocoris tenuis</name>
    <dbReference type="NCBI Taxonomy" id="355587"/>
    <lineage>
        <taxon>Eukaryota</taxon>
        <taxon>Metazoa</taxon>
        <taxon>Ecdysozoa</taxon>
        <taxon>Arthropoda</taxon>
        <taxon>Hexapoda</taxon>
        <taxon>Insecta</taxon>
        <taxon>Pterygota</taxon>
        <taxon>Neoptera</taxon>
        <taxon>Paraneoptera</taxon>
        <taxon>Hemiptera</taxon>
        <taxon>Heteroptera</taxon>
        <taxon>Panheteroptera</taxon>
        <taxon>Cimicomorpha</taxon>
        <taxon>Miridae</taxon>
        <taxon>Dicyphina</taxon>
        <taxon>Nesidiocoris</taxon>
    </lineage>
</organism>